<gene>
    <name evidence="1" type="ORF">KL86DYS1_30855</name>
</gene>
<dbReference type="GO" id="GO:0003824">
    <property type="term" value="F:catalytic activity"/>
    <property type="evidence" value="ECO:0007669"/>
    <property type="project" value="InterPro"/>
</dbReference>
<dbReference type="AlphaFoldDB" id="A0A212JYC0"/>
<dbReference type="InterPro" id="IPR043131">
    <property type="entry name" value="BCAT-like_N"/>
</dbReference>
<dbReference type="RefSeq" id="WP_296942971.1">
    <property type="nucleotide sequence ID" value="NZ_LT599032.1"/>
</dbReference>
<dbReference type="Gene3D" id="3.30.470.10">
    <property type="match status" value="1"/>
</dbReference>
<evidence type="ECO:0000313" key="1">
    <source>
        <dbReference type="EMBL" id="SBW04490.1"/>
    </source>
</evidence>
<reference evidence="1" key="1">
    <citation type="submission" date="2016-04" db="EMBL/GenBank/DDBJ databases">
        <authorList>
            <person name="Evans L.H."/>
            <person name="Alamgir A."/>
            <person name="Owens N."/>
            <person name="Weber N.D."/>
            <person name="Virtaneva K."/>
            <person name="Barbian K."/>
            <person name="Babar A."/>
            <person name="Rosenke K."/>
        </authorList>
    </citation>
    <scope>NUCLEOTIDE SEQUENCE</scope>
    <source>
        <strain evidence="1">86-1</strain>
    </source>
</reference>
<proteinExistence type="predicted"/>
<dbReference type="InterPro" id="IPR001544">
    <property type="entry name" value="Aminotrans_IV"/>
</dbReference>
<accession>A0A212JYC0</accession>
<dbReference type="EMBL" id="FLUM01000003">
    <property type="protein sequence ID" value="SBW04490.1"/>
    <property type="molecule type" value="Genomic_DNA"/>
</dbReference>
<dbReference type="InterPro" id="IPR036038">
    <property type="entry name" value="Aminotransferase-like"/>
</dbReference>
<sequence length="199" mass="22998">MTQLVFTEALKILDGKFCNLPFHQERILRTSKTFFTKPTLVDLSEGDIPPEYRSGIVKCRILYSDHVIGVEYQCYKFRAIRKLKLVVDDSIDYSFKYADRHNIDNLFSQKEDCDDILIVKNGCITDTSFSNVVFRNESGLYTPASYLLAGTKRRLLLEQGVIQEKEIKAEDIKEYSRLYIINAMIDLEDDVSLETSDLI</sequence>
<dbReference type="Pfam" id="PF01063">
    <property type="entry name" value="Aminotran_4"/>
    <property type="match status" value="1"/>
</dbReference>
<evidence type="ECO:0008006" key="2">
    <source>
        <dbReference type="Google" id="ProtNLM"/>
    </source>
</evidence>
<dbReference type="InterPro" id="IPR043132">
    <property type="entry name" value="BCAT-like_C"/>
</dbReference>
<name>A0A212JYC0_9BACT</name>
<protein>
    <recommendedName>
        <fullName evidence="2">4-amino-4-deoxychorismate lyase</fullName>
    </recommendedName>
</protein>
<dbReference type="SUPFAM" id="SSF56752">
    <property type="entry name" value="D-aminoacid aminotransferase-like PLP-dependent enzymes"/>
    <property type="match status" value="1"/>
</dbReference>
<dbReference type="Gene3D" id="3.20.10.10">
    <property type="entry name" value="D-amino Acid Aminotransferase, subunit A, domain 2"/>
    <property type="match status" value="1"/>
</dbReference>
<organism evidence="1">
    <name type="scientific">uncultured Dysgonomonas sp</name>
    <dbReference type="NCBI Taxonomy" id="206096"/>
    <lineage>
        <taxon>Bacteria</taxon>
        <taxon>Pseudomonadati</taxon>
        <taxon>Bacteroidota</taxon>
        <taxon>Bacteroidia</taxon>
        <taxon>Bacteroidales</taxon>
        <taxon>Dysgonomonadaceae</taxon>
        <taxon>Dysgonomonas</taxon>
        <taxon>environmental samples</taxon>
    </lineage>
</organism>